<keyword evidence="2" id="KW-1133">Transmembrane helix</keyword>
<proteinExistence type="predicted"/>
<sequence length="174" mass="18552">MSMERARRDRFTSIAPSAGEFKAACILTGLFFFLVTPLVVQAVIGFATSGHFALPNAHLLDAYGGLLHGQFGVGLRPSVAETLPPHALMWVLTAVGEVLVLGAAAVVGMWMRGLTGATSLHGLATPAQAAEALGVPRLRKSADVVRPDLYARSQRRGPVRSKRRAANQPEERTL</sequence>
<comment type="caution">
    <text evidence="3">The sequence shown here is derived from an EMBL/GenBank/DDBJ whole genome shotgun (WGS) entry which is preliminary data.</text>
</comment>
<dbReference type="RefSeq" id="WP_129479267.1">
    <property type="nucleotide sequence ID" value="NZ_SDWS01000013.1"/>
</dbReference>
<reference evidence="3 4" key="1">
    <citation type="submission" date="2019-01" db="EMBL/GenBank/DDBJ databases">
        <title>Novel species of Nocardioides.</title>
        <authorList>
            <person name="Liu Q."/>
            <person name="Xin Y.-H."/>
        </authorList>
    </citation>
    <scope>NUCLEOTIDE SEQUENCE [LARGE SCALE GENOMIC DNA]</scope>
    <source>
        <strain evidence="3 4">HLT3-15</strain>
    </source>
</reference>
<feature type="transmembrane region" description="Helical" evidence="2">
    <location>
        <begin position="87"/>
        <end position="111"/>
    </location>
</feature>
<accession>A0A4Q2RLT4</accession>
<keyword evidence="2" id="KW-0812">Transmembrane</keyword>
<keyword evidence="2" id="KW-0472">Membrane</keyword>
<feature type="transmembrane region" description="Helical" evidence="2">
    <location>
        <begin position="21"/>
        <end position="44"/>
    </location>
</feature>
<evidence type="ECO:0000256" key="1">
    <source>
        <dbReference type="SAM" id="MobiDB-lite"/>
    </source>
</evidence>
<dbReference type="OrthoDB" id="3788306at2"/>
<dbReference type="AlphaFoldDB" id="A0A4Q2RLT4"/>
<organism evidence="3 4">
    <name type="scientific">Nocardioides glacieisoli</name>
    <dbReference type="NCBI Taxonomy" id="1168730"/>
    <lineage>
        <taxon>Bacteria</taxon>
        <taxon>Bacillati</taxon>
        <taxon>Actinomycetota</taxon>
        <taxon>Actinomycetes</taxon>
        <taxon>Propionibacteriales</taxon>
        <taxon>Nocardioidaceae</taxon>
        <taxon>Nocardioides</taxon>
    </lineage>
</organism>
<evidence type="ECO:0000313" key="3">
    <source>
        <dbReference type="EMBL" id="RYB88525.1"/>
    </source>
</evidence>
<evidence type="ECO:0008006" key="5">
    <source>
        <dbReference type="Google" id="ProtNLM"/>
    </source>
</evidence>
<evidence type="ECO:0000313" key="4">
    <source>
        <dbReference type="Proteomes" id="UP000291838"/>
    </source>
</evidence>
<feature type="region of interest" description="Disordered" evidence="1">
    <location>
        <begin position="152"/>
        <end position="174"/>
    </location>
</feature>
<gene>
    <name evidence="3" type="ORF">EUA06_20535</name>
</gene>
<protein>
    <recommendedName>
        <fullName evidence="5">Conjugal transfer protein</fullName>
    </recommendedName>
</protein>
<dbReference type="EMBL" id="SDWS01000013">
    <property type="protein sequence ID" value="RYB88525.1"/>
    <property type="molecule type" value="Genomic_DNA"/>
</dbReference>
<dbReference type="Proteomes" id="UP000291838">
    <property type="component" value="Unassembled WGS sequence"/>
</dbReference>
<feature type="compositionally biased region" description="Basic residues" evidence="1">
    <location>
        <begin position="153"/>
        <end position="165"/>
    </location>
</feature>
<name>A0A4Q2RLT4_9ACTN</name>
<evidence type="ECO:0000256" key="2">
    <source>
        <dbReference type="SAM" id="Phobius"/>
    </source>
</evidence>
<keyword evidence="4" id="KW-1185">Reference proteome</keyword>